<dbReference type="Gene3D" id="3.40.50.1000">
    <property type="entry name" value="HAD superfamily/HAD-like"/>
    <property type="match status" value="1"/>
</dbReference>
<dbReference type="Gene3D" id="3.30.1240.10">
    <property type="match status" value="1"/>
</dbReference>
<dbReference type="SFLD" id="SFLDG01140">
    <property type="entry name" value="C2.B:_Phosphomannomutase_and_P"/>
    <property type="match status" value="1"/>
</dbReference>
<dbReference type="InterPro" id="IPR023214">
    <property type="entry name" value="HAD_sf"/>
</dbReference>
<dbReference type="PANTHER" id="PTHR10000:SF8">
    <property type="entry name" value="HAD SUPERFAMILY HYDROLASE-LIKE, TYPE 3"/>
    <property type="match status" value="1"/>
</dbReference>
<reference evidence="1 2" key="1">
    <citation type="submission" date="2021-10" db="EMBL/GenBank/DDBJ databases">
        <title>Collection of gut derived symbiotic bacterial strains cultured from healthy donors.</title>
        <authorList>
            <person name="Lin H."/>
            <person name="Littmann E."/>
            <person name="Kohout C."/>
            <person name="Pamer E.G."/>
        </authorList>
    </citation>
    <scope>NUCLEOTIDE SEQUENCE [LARGE SCALE GENOMIC DNA]</scope>
    <source>
        <strain evidence="1 2">DFI.1.165</strain>
    </source>
</reference>
<dbReference type="Proteomes" id="UP001299546">
    <property type="component" value="Unassembled WGS sequence"/>
</dbReference>
<dbReference type="InterPro" id="IPR006379">
    <property type="entry name" value="HAD-SF_hydro_IIB"/>
</dbReference>
<gene>
    <name evidence="1" type="ORF">LIZ65_09445</name>
</gene>
<dbReference type="InterPro" id="IPR036412">
    <property type="entry name" value="HAD-like_sf"/>
</dbReference>
<dbReference type="GO" id="GO:0016787">
    <property type="term" value="F:hydrolase activity"/>
    <property type="evidence" value="ECO:0007669"/>
    <property type="project" value="UniProtKB-KW"/>
</dbReference>
<dbReference type="NCBIfam" id="TIGR01484">
    <property type="entry name" value="HAD-SF-IIB"/>
    <property type="match status" value="1"/>
</dbReference>
<keyword evidence="1" id="KW-0378">Hydrolase</keyword>
<keyword evidence="2" id="KW-1185">Reference proteome</keyword>
<dbReference type="SUPFAM" id="SSF56784">
    <property type="entry name" value="HAD-like"/>
    <property type="match status" value="1"/>
</dbReference>
<organism evidence="1 2">
    <name type="scientific">Bariatricus massiliensis</name>
    <dbReference type="NCBI Taxonomy" id="1745713"/>
    <lineage>
        <taxon>Bacteria</taxon>
        <taxon>Bacillati</taxon>
        <taxon>Bacillota</taxon>
        <taxon>Clostridia</taxon>
        <taxon>Lachnospirales</taxon>
        <taxon>Lachnospiraceae</taxon>
        <taxon>Bariatricus</taxon>
    </lineage>
</organism>
<proteinExistence type="predicted"/>
<dbReference type="EMBL" id="JAJCIS010000004">
    <property type="protein sequence ID" value="MCB7387513.1"/>
    <property type="molecule type" value="Genomic_DNA"/>
</dbReference>
<evidence type="ECO:0000313" key="1">
    <source>
        <dbReference type="EMBL" id="MCB7387513.1"/>
    </source>
</evidence>
<protein>
    <submittedName>
        <fullName evidence="1">Cof-type HAD-IIB family hydrolase</fullName>
    </submittedName>
</protein>
<dbReference type="InterPro" id="IPR000150">
    <property type="entry name" value="Cof"/>
</dbReference>
<name>A0ABS8DGH1_9FIRM</name>
<accession>A0ABS8DGH1</accession>
<comment type="caution">
    <text evidence="1">The sequence shown here is derived from an EMBL/GenBank/DDBJ whole genome shotgun (WGS) entry which is preliminary data.</text>
</comment>
<dbReference type="SFLD" id="SFLDS00003">
    <property type="entry name" value="Haloacid_Dehalogenase"/>
    <property type="match status" value="1"/>
</dbReference>
<sequence>MIKLIASDLDGTLVRNYEQTISTETFDLIRQLKDRGIMFVPASGRQYANMRRLFAPLGYEVPYISENGSLCIYNDEILSTGQIPPDTIRHILDALMEYRSKFHTGHCILSVKDTYYTDSNDAKFMDYMHNTMGNIVKQIPDLYAVNEPLLKAAICDFNGTKDLLPFFTDKLKGEIRVATSASHWIDFIAPNANKGTALKALMERFGIRKEECVCFGDQQNDVEMLKLAGTSYAMDTAVPEVVKHADHVIESVEPVLKEILAAQI</sequence>
<dbReference type="PANTHER" id="PTHR10000">
    <property type="entry name" value="PHOSPHOSERINE PHOSPHATASE"/>
    <property type="match status" value="1"/>
</dbReference>
<dbReference type="Pfam" id="PF08282">
    <property type="entry name" value="Hydrolase_3"/>
    <property type="match status" value="1"/>
</dbReference>
<dbReference type="PROSITE" id="PS01229">
    <property type="entry name" value="COF_2"/>
    <property type="match status" value="1"/>
</dbReference>
<dbReference type="RefSeq" id="WP_066737469.1">
    <property type="nucleotide sequence ID" value="NZ_JAJCIQ010000005.1"/>
</dbReference>
<dbReference type="NCBIfam" id="TIGR00099">
    <property type="entry name" value="Cof-subfamily"/>
    <property type="match status" value="1"/>
</dbReference>
<evidence type="ECO:0000313" key="2">
    <source>
        <dbReference type="Proteomes" id="UP001299546"/>
    </source>
</evidence>